<accession>A0A2T2YAL4</accession>
<dbReference type="Pfam" id="PF01551">
    <property type="entry name" value="Peptidase_M23"/>
    <property type="match status" value="1"/>
</dbReference>
<sequence length="451" mass="49948">MKNQVYIRRVFYILSFTLLTGLAVSCGGKPTLKALLGKQTPYEKYVQSLRMAKLHQSGLGQAWLQAGTKVLQDSLLLPIPFEETGYFRAEKPIAFSYNFKAREGESIRIAAHLKAREEVKLFLDLFEVENGYPRKVKHLESADTATLQINYRVKEDLTYLVRLQPELLRSGSYTISISSQPSLGFPVQGKGNSAIQSVWGQARDNGARRHEGIDIFAPRGTPAIAATKGTVTRVDETPIGGKVVWLSDDAANQHLYYAHLDTQLVQSGQQVVPGQVLGLVGNTGNARTTAPHLHFGIYRFGRGAVDPYPFVYTPTQKALPLQINEAHLGKWARTSKKEVNVRLSPDKKAILLTTLDQNTALQIVGGNANWYRIQLPTGQEGYIQASYLESVQKPLKSLKIPVTTEILEEPFVDGTPIDQVKANSNVTVLANYSQYLLVKTDDGTLGWLLVV</sequence>
<proteinExistence type="predicted"/>
<evidence type="ECO:0000313" key="4">
    <source>
        <dbReference type="Proteomes" id="UP000240357"/>
    </source>
</evidence>
<keyword evidence="4" id="KW-1185">Reference proteome</keyword>
<dbReference type="Gene3D" id="2.30.30.40">
    <property type="entry name" value="SH3 Domains"/>
    <property type="match status" value="1"/>
</dbReference>
<dbReference type="EMBL" id="PYFT01000001">
    <property type="protein sequence ID" value="PSR52544.1"/>
    <property type="molecule type" value="Genomic_DNA"/>
</dbReference>
<dbReference type="RefSeq" id="WP_106926269.1">
    <property type="nucleotide sequence ID" value="NZ_PYFT01000001.1"/>
</dbReference>
<dbReference type="GO" id="GO:0004222">
    <property type="term" value="F:metalloendopeptidase activity"/>
    <property type="evidence" value="ECO:0007669"/>
    <property type="project" value="TreeGrafter"/>
</dbReference>
<comment type="caution">
    <text evidence="3">The sequence shown here is derived from an EMBL/GenBank/DDBJ whole genome shotgun (WGS) entry which is preliminary data.</text>
</comment>
<evidence type="ECO:0000259" key="2">
    <source>
        <dbReference type="Pfam" id="PF08239"/>
    </source>
</evidence>
<dbReference type="PANTHER" id="PTHR21666">
    <property type="entry name" value="PEPTIDASE-RELATED"/>
    <property type="match status" value="1"/>
</dbReference>
<dbReference type="Proteomes" id="UP000240357">
    <property type="component" value="Unassembled WGS sequence"/>
</dbReference>
<dbReference type="InterPro" id="IPR016047">
    <property type="entry name" value="M23ase_b-sheet_dom"/>
</dbReference>
<protein>
    <submittedName>
        <fullName evidence="3">Peptidase M23</fullName>
    </submittedName>
</protein>
<dbReference type="PROSITE" id="PS51257">
    <property type="entry name" value="PROKAR_LIPOPROTEIN"/>
    <property type="match status" value="1"/>
</dbReference>
<organism evidence="3 4">
    <name type="scientific">Adhaeribacter arboris</name>
    <dbReference type="NCBI Taxonomy" id="2072846"/>
    <lineage>
        <taxon>Bacteria</taxon>
        <taxon>Pseudomonadati</taxon>
        <taxon>Bacteroidota</taxon>
        <taxon>Cytophagia</taxon>
        <taxon>Cytophagales</taxon>
        <taxon>Hymenobacteraceae</taxon>
        <taxon>Adhaeribacter</taxon>
    </lineage>
</organism>
<gene>
    <name evidence="3" type="ORF">AHMF7605_02885</name>
</gene>
<dbReference type="InterPro" id="IPR003646">
    <property type="entry name" value="SH3-like_bac-type"/>
</dbReference>
<feature type="domain" description="M23ase beta-sheet core" evidence="1">
    <location>
        <begin position="209"/>
        <end position="307"/>
    </location>
</feature>
<dbReference type="AlphaFoldDB" id="A0A2T2YAL4"/>
<dbReference type="Pfam" id="PF08239">
    <property type="entry name" value="SH3_3"/>
    <property type="match status" value="1"/>
</dbReference>
<dbReference type="SUPFAM" id="SSF51261">
    <property type="entry name" value="Duplicated hybrid motif"/>
    <property type="match status" value="1"/>
</dbReference>
<dbReference type="PANTHER" id="PTHR21666:SF268">
    <property type="entry name" value="PEPTIDASE M23 DOMAIN-CONTAINING PROTEIN"/>
    <property type="match status" value="1"/>
</dbReference>
<dbReference type="InterPro" id="IPR050570">
    <property type="entry name" value="Cell_wall_metabolism_enzyme"/>
</dbReference>
<reference evidence="3 4" key="1">
    <citation type="submission" date="2018-03" db="EMBL/GenBank/DDBJ databases">
        <title>Adhaeribacter sp. HMF7605 Genome sequencing and assembly.</title>
        <authorList>
            <person name="Kang H."/>
            <person name="Kang J."/>
            <person name="Cha I."/>
            <person name="Kim H."/>
            <person name="Joh K."/>
        </authorList>
    </citation>
    <scope>NUCLEOTIDE SEQUENCE [LARGE SCALE GENOMIC DNA]</scope>
    <source>
        <strain evidence="3 4">HMF7605</strain>
    </source>
</reference>
<dbReference type="CDD" id="cd12797">
    <property type="entry name" value="M23_peptidase"/>
    <property type="match status" value="1"/>
</dbReference>
<feature type="domain" description="SH3b" evidence="2">
    <location>
        <begin position="338"/>
        <end position="389"/>
    </location>
</feature>
<dbReference type="InterPro" id="IPR011055">
    <property type="entry name" value="Dup_hybrid_motif"/>
</dbReference>
<evidence type="ECO:0000313" key="3">
    <source>
        <dbReference type="EMBL" id="PSR52544.1"/>
    </source>
</evidence>
<dbReference type="OrthoDB" id="9810477at2"/>
<dbReference type="Gene3D" id="2.70.70.10">
    <property type="entry name" value="Glucose Permease (Domain IIA)"/>
    <property type="match status" value="1"/>
</dbReference>
<name>A0A2T2YAL4_9BACT</name>
<evidence type="ECO:0000259" key="1">
    <source>
        <dbReference type="Pfam" id="PF01551"/>
    </source>
</evidence>